<proteinExistence type="predicted"/>
<evidence type="ECO:0000313" key="1">
    <source>
        <dbReference type="EMBL" id="KAK6981189.1"/>
    </source>
</evidence>
<gene>
    <name evidence="2" type="ORF">R3P38DRAFT_2559295</name>
    <name evidence="1" type="ORF">R3P38DRAFT_2578663</name>
</gene>
<name>A0AAW0A6B3_9AGAR</name>
<organism evidence="2 3">
    <name type="scientific">Favolaschia claudopus</name>
    <dbReference type="NCBI Taxonomy" id="2862362"/>
    <lineage>
        <taxon>Eukaryota</taxon>
        <taxon>Fungi</taxon>
        <taxon>Dikarya</taxon>
        <taxon>Basidiomycota</taxon>
        <taxon>Agaricomycotina</taxon>
        <taxon>Agaricomycetes</taxon>
        <taxon>Agaricomycetidae</taxon>
        <taxon>Agaricales</taxon>
        <taxon>Marasmiineae</taxon>
        <taxon>Mycenaceae</taxon>
        <taxon>Favolaschia</taxon>
    </lineage>
</organism>
<evidence type="ECO:0000313" key="3">
    <source>
        <dbReference type="Proteomes" id="UP001362999"/>
    </source>
</evidence>
<sequence>MTAFPRSVFSESELDAARWFASKCGVQDLPAIRQVKRHRSTILDLCGADLASIDGRLGNTFALLNLGKVLANEFANPLVRPFIRVLPHDSGEFLSEACQAEKWLSDVSPNLSGPMVRRGEQDFFVTAIPENNGKHQFFFECFPKRKFGLCLFLSLRFAVSAASVTLNSIPKASH</sequence>
<protein>
    <submittedName>
        <fullName evidence="2">Uncharacterized protein</fullName>
    </submittedName>
</protein>
<keyword evidence="3" id="KW-1185">Reference proteome</keyword>
<dbReference type="Proteomes" id="UP001362999">
    <property type="component" value="Unassembled WGS sequence"/>
</dbReference>
<accession>A0AAW0A6B3</accession>
<dbReference type="AlphaFoldDB" id="A0AAW0A6B3"/>
<dbReference type="EMBL" id="JAWWNJ010000084">
    <property type="protein sequence ID" value="KAK7001197.1"/>
    <property type="molecule type" value="Genomic_DNA"/>
</dbReference>
<evidence type="ECO:0000313" key="2">
    <source>
        <dbReference type="EMBL" id="KAK7001197.1"/>
    </source>
</evidence>
<reference evidence="2 3" key="1">
    <citation type="journal article" date="2024" name="J Genomics">
        <title>Draft genome sequencing and assembly of Favolaschia claudopus CIRM-BRFM 2984 isolated from oak limbs.</title>
        <authorList>
            <person name="Navarro D."/>
            <person name="Drula E."/>
            <person name="Chaduli D."/>
            <person name="Cazenave R."/>
            <person name="Ahrendt S."/>
            <person name="Wang J."/>
            <person name="Lipzen A."/>
            <person name="Daum C."/>
            <person name="Barry K."/>
            <person name="Grigoriev I.V."/>
            <person name="Favel A."/>
            <person name="Rosso M.N."/>
            <person name="Martin F."/>
        </authorList>
    </citation>
    <scope>NUCLEOTIDE SEQUENCE [LARGE SCALE GENOMIC DNA]</scope>
    <source>
        <strain evidence="2 3">CIRM-BRFM 2984</strain>
    </source>
</reference>
<dbReference type="EMBL" id="JAWWNJ010000152">
    <property type="protein sequence ID" value="KAK6981189.1"/>
    <property type="molecule type" value="Genomic_DNA"/>
</dbReference>
<comment type="caution">
    <text evidence="2">The sequence shown here is derived from an EMBL/GenBank/DDBJ whole genome shotgun (WGS) entry which is preliminary data.</text>
</comment>